<dbReference type="InterPro" id="IPR011235">
    <property type="entry name" value="MepB-like"/>
</dbReference>
<organism evidence="1 2">
    <name type="scientific">Candidatus Protochlamydia amoebophila</name>
    <dbReference type="NCBI Taxonomy" id="362787"/>
    <lineage>
        <taxon>Bacteria</taxon>
        <taxon>Pseudomonadati</taxon>
        <taxon>Chlamydiota</taxon>
        <taxon>Chlamydiia</taxon>
        <taxon>Parachlamydiales</taxon>
        <taxon>Parachlamydiaceae</taxon>
        <taxon>Candidatus Protochlamydia</taxon>
    </lineage>
</organism>
<name>A0A0C1HFE6_9BACT</name>
<dbReference type="AlphaFoldDB" id="A0A0C1HFE6"/>
<comment type="caution">
    <text evidence="1">The sequence shown here is derived from an EMBL/GenBank/DDBJ whole genome shotgun (WGS) entry which is preliminary data.</text>
</comment>
<dbReference type="PATRIC" id="fig|362787.3.peg.534"/>
<dbReference type="EMBL" id="JSAN01000030">
    <property type="protein sequence ID" value="KIC73428.1"/>
    <property type="molecule type" value="Genomic_DNA"/>
</dbReference>
<proteinExistence type="predicted"/>
<evidence type="ECO:0000313" key="1">
    <source>
        <dbReference type="EMBL" id="KIC73428.1"/>
    </source>
</evidence>
<dbReference type="Proteomes" id="UP000031465">
    <property type="component" value="Unassembled WGS sequence"/>
</dbReference>
<dbReference type="InterPro" id="IPR038231">
    <property type="entry name" value="MepB-like_sf"/>
</dbReference>
<evidence type="ECO:0000313" key="2">
    <source>
        <dbReference type="Proteomes" id="UP000031465"/>
    </source>
</evidence>
<sequence>MMHPNLLLTEQLVYKPMGWKIENLKLEQESVDYGAANFEINQRRIKFRVGKITPTKTGQFVTFWKRSSKGLILPYAFDDPFDLFVVNVCTANRFGQFVFPKSILYEKAIISKNEGEGKRAIRVYPLWDQANNLQAKKTQAWQLLHFFEINKNLKINFAYIQGLFGLR</sequence>
<dbReference type="Pfam" id="PF08877">
    <property type="entry name" value="MepB-like"/>
    <property type="match status" value="1"/>
</dbReference>
<gene>
    <name evidence="1" type="ORF">DB44_BG01170</name>
</gene>
<dbReference type="PIRSF" id="PIRSF032285">
    <property type="entry name" value="UCP032285"/>
    <property type="match status" value="1"/>
</dbReference>
<evidence type="ECO:0008006" key="3">
    <source>
        <dbReference type="Google" id="ProtNLM"/>
    </source>
</evidence>
<reference evidence="1 2" key="1">
    <citation type="journal article" date="2014" name="Mol. Biol. Evol.">
        <title>Massive expansion of Ubiquitination-related gene families within the Chlamydiae.</title>
        <authorList>
            <person name="Domman D."/>
            <person name="Collingro A."/>
            <person name="Lagkouvardos I."/>
            <person name="Gehre L."/>
            <person name="Weinmaier T."/>
            <person name="Rattei T."/>
            <person name="Subtil A."/>
            <person name="Horn M."/>
        </authorList>
    </citation>
    <scope>NUCLEOTIDE SEQUENCE [LARGE SCALE GENOMIC DNA]</scope>
    <source>
        <strain evidence="1 2">EI2</strain>
    </source>
</reference>
<accession>A0A0C1HFE6</accession>
<dbReference type="Gene3D" id="3.40.1350.140">
    <property type="entry name" value="MepB-like"/>
    <property type="match status" value="1"/>
</dbReference>
<protein>
    <recommendedName>
        <fullName evidence="3">MepB family protein</fullName>
    </recommendedName>
</protein>